<feature type="region of interest" description="Disordered" evidence="1">
    <location>
        <begin position="477"/>
        <end position="498"/>
    </location>
</feature>
<dbReference type="PANTHER" id="PTHR11895">
    <property type="entry name" value="TRANSAMIDASE"/>
    <property type="match status" value="1"/>
</dbReference>
<dbReference type="EMBL" id="CP016171">
    <property type="protein sequence ID" value="ANN73788.1"/>
    <property type="molecule type" value="Genomic_DNA"/>
</dbReference>
<dbReference type="EMBL" id="CP016170">
    <property type="protein sequence ID" value="ANN68648.1"/>
    <property type="molecule type" value="Genomic_DNA"/>
</dbReference>
<accession>A0A193G290</accession>
<dbReference type="RefSeq" id="WP_066355710.1">
    <property type="nucleotide sequence ID" value="NZ_CBCSFJ010000004.1"/>
</dbReference>
<gene>
    <name evidence="3" type="ORF">BAU06_22165</name>
    <name evidence="4" type="ORF">BAU08_22695</name>
</gene>
<dbReference type="GO" id="GO:0003824">
    <property type="term" value="F:catalytic activity"/>
    <property type="evidence" value="ECO:0007669"/>
    <property type="project" value="InterPro"/>
</dbReference>
<dbReference type="STRING" id="463025.BAU08_22695"/>
<dbReference type="Pfam" id="PF01425">
    <property type="entry name" value="Amidase"/>
    <property type="match status" value="1"/>
</dbReference>
<evidence type="ECO:0000313" key="3">
    <source>
        <dbReference type="EMBL" id="ANN68648.1"/>
    </source>
</evidence>
<dbReference type="InterPro" id="IPR023631">
    <property type="entry name" value="Amidase_dom"/>
</dbReference>
<dbReference type="Gene3D" id="3.90.1300.10">
    <property type="entry name" value="Amidase signature (AS) domain"/>
    <property type="match status" value="1"/>
</dbReference>
<reference evidence="5 6" key="1">
    <citation type="submission" date="2016-06" db="EMBL/GenBank/DDBJ databases">
        <title>Complete genome sequences of Bordetella bronchialis and Bordetella flabilis.</title>
        <authorList>
            <person name="LiPuma J.J."/>
            <person name="Spilker T."/>
        </authorList>
    </citation>
    <scope>NUCLEOTIDE SEQUENCE [LARGE SCALE GENOMIC DNA]</scope>
    <source>
        <strain evidence="4 6">AU17976</strain>
        <strain evidence="3 5">AU3182</strain>
    </source>
</reference>
<dbReference type="KEGG" id="bbro:BAU06_22165"/>
<keyword evidence="5" id="KW-1185">Reference proteome</keyword>
<evidence type="ECO:0000313" key="4">
    <source>
        <dbReference type="EMBL" id="ANN73788.1"/>
    </source>
</evidence>
<dbReference type="Proteomes" id="UP000091897">
    <property type="component" value="Chromosome"/>
</dbReference>
<dbReference type="InterPro" id="IPR036928">
    <property type="entry name" value="AS_sf"/>
</dbReference>
<protein>
    <recommendedName>
        <fullName evidence="2">Amidase domain-containing protein</fullName>
    </recommendedName>
</protein>
<evidence type="ECO:0000313" key="5">
    <source>
        <dbReference type="Proteomes" id="UP000091897"/>
    </source>
</evidence>
<sequence length="498" mass="52001">MNSDPTFLTIAEASRLIAGKALSPVELTEACLKRMQAVDDALCSFITPTPDLAVAQARAAEAEIVRDGTRGALHGIPYSLKDIYETAGIRTTGQSRALADYVPARDCPAQEALNAAGGVLLGKTTTWEFAHGGPSWDVVAPPAHNPWNTSRHPAGSSSGSGAAIAAGLCLASMGSDTGGSIRMPAAACGIAGIKPTYGRVSRRGVLPNSFSHDHTGPMAWTSEDLAILLGVVAGHDARDPGSADRPVPDYRAALCGHAKGLKIGVPWAWMESEAPISAGSRQALEAALDVLRELGATVQPISLPPLLAYNDCKRIIALAELFSIHERTLRTQPDLLGASLRYRIIGGALLRAEDYVQAMRMRAELAAATQAVFGQVDLIVTHCAEPAGKLEPTSPHWMFTQPNYTTPFNSAGNPALSVCNGYDSDGMPWSMQIAGRLFDEATVLRVGDAYEKATAWRGRRPDIAALAAQSAAIRDAGATAPTSSAAAASPGPAATAPA</sequence>
<dbReference type="SUPFAM" id="SSF75304">
    <property type="entry name" value="Amidase signature (AS) enzymes"/>
    <property type="match status" value="1"/>
</dbReference>
<evidence type="ECO:0000256" key="1">
    <source>
        <dbReference type="SAM" id="MobiDB-lite"/>
    </source>
</evidence>
<feature type="domain" description="Amidase" evidence="2">
    <location>
        <begin position="26"/>
        <end position="444"/>
    </location>
</feature>
<dbReference type="PANTHER" id="PTHR11895:SF176">
    <property type="entry name" value="AMIDASE AMID-RELATED"/>
    <property type="match status" value="1"/>
</dbReference>
<evidence type="ECO:0000313" key="6">
    <source>
        <dbReference type="Proteomes" id="UP000092213"/>
    </source>
</evidence>
<organism evidence="4 6">
    <name type="scientific">Bordetella bronchialis</name>
    <dbReference type="NCBI Taxonomy" id="463025"/>
    <lineage>
        <taxon>Bacteria</taxon>
        <taxon>Pseudomonadati</taxon>
        <taxon>Pseudomonadota</taxon>
        <taxon>Betaproteobacteria</taxon>
        <taxon>Burkholderiales</taxon>
        <taxon>Alcaligenaceae</taxon>
        <taxon>Bordetella</taxon>
    </lineage>
</organism>
<name>A0A193G290_9BORD</name>
<dbReference type="InterPro" id="IPR000120">
    <property type="entry name" value="Amidase"/>
</dbReference>
<dbReference type="Proteomes" id="UP000092213">
    <property type="component" value="Chromosome"/>
</dbReference>
<evidence type="ECO:0000259" key="2">
    <source>
        <dbReference type="Pfam" id="PF01425"/>
    </source>
</evidence>
<proteinExistence type="predicted"/>
<dbReference type="AlphaFoldDB" id="A0A193G290"/>
<dbReference type="OrthoDB" id="112488at2"/>